<dbReference type="Proteomes" id="UP000499080">
    <property type="component" value="Unassembled WGS sequence"/>
</dbReference>
<dbReference type="EMBL" id="BGPR01077915">
    <property type="protein sequence ID" value="GBL67942.1"/>
    <property type="molecule type" value="Genomic_DNA"/>
</dbReference>
<gene>
    <name evidence="2" type="ORF">AVEN_183457_1</name>
    <name evidence="1" type="ORF">AVEN_269698_1</name>
</gene>
<dbReference type="AlphaFoldDB" id="A0A4Y1ZUJ7"/>
<reference evidence="1 3" key="1">
    <citation type="journal article" date="2019" name="Sci. Rep.">
        <title>Orb-weaving spider Araneus ventricosus genome elucidates the spidroin gene catalogue.</title>
        <authorList>
            <person name="Kono N."/>
            <person name="Nakamura H."/>
            <person name="Ohtoshi R."/>
            <person name="Moran D.A.P."/>
            <person name="Shinohara A."/>
            <person name="Yoshida Y."/>
            <person name="Fujiwara M."/>
            <person name="Mori M."/>
            <person name="Tomita M."/>
            <person name="Arakawa K."/>
        </authorList>
    </citation>
    <scope>NUCLEOTIDE SEQUENCE [LARGE SCALE GENOMIC DNA]</scope>
</reference>
<dbReference type="EMBL" id="BGPR01077919">
    <property type="protein sequence ID" value="GBL67961.1"/>
    <property type="molecule type" value="Genomic_DNA"/>
</dbReference>
<sequence length="110" mass="12953">MSQVKVLREYPPTNKNTFIRVVTEEWPEQLLDNVAQNMTRRAECCMNRTPRWACPVLRHLSQRYIFSLLCIFPISTYTASNGHFFLPDVSKSSAFSRTINYLYSNVRTVW</sequence>
<keyword evidence="3" id="KW-1185">Reference proteome</keyword>
<proteinExistence type="predicted"/>
<evidence type="ECO:0000313" key="1">
    <source>
        <dbReference type="EMBL" id="GBL67942.1"/>
    </source>
</evidence>
<evidence type="ECO:0000313" key="3">
    <source>
        <dbReference type="Proteomes" id="UP000499080"/>
    </source>
</evidence>
<organism evidence="1 3">
    <name type="scientific">Araneus ventricosus</name>
    <name type="common">Orbweaver spider</name>
    <name type="synonym">Epeira ventricosa</name>
    <dbReference type="NCBI Taxonomy" id="182803"/>
    <lineage>
        <taxon>Eukaryota</taxon>
        <taxon>Metazoa</taxon>
        <taxon>Ecdysozoa</taxon>
        <taxon>Arthropoda</taxon>
        <taxon>Chelicerata</taxon>
        <taxon>Arachnida</taxon>
        <taxon>Araneae</taxon>
        <taxon>Araneomorphae</taxon>
        <taxon>Entelegynae</taxon>
        <taxon>Araneoidea</taxon>
        <taxon>Araneidae</taxon>
        <taxon>Araneus</taxon>
    </lineage>
</organism>
<accession>A0A4Y1ZUJ7</accession>
<comment type="caution">
    <text evidence="1">The sequence shown here is derived from an EMBL/GenBank/DDBJ whole genome shotgun (WGS) entry which is preliminary data.</text>
</comment>
<protein>
    <submittedName>
        <fullName evidence="1">Uncharacterized protein</fullName>
    </submittedName>
</protein>
<name>A0A4Y1ZUJ7_ARAVE</name>
<evidence type="ECO:0000313" key="2">
    <source>
        <dbReference type="EMBL" id="GBL67961.1"/>
    </source>
</evidence>